<dbReference type="Proteomes" id="UP000008867">
    <property type="component" value="Chromosome 2"/>
</dbReference>
<evidence type="ECO:0000259" key="9">
    <source>
        <dbReference type="PROSITE" id="PS50235"/>
    </source>
</evidence>
<dbReference type="PROSITE" id="PS00972">
    <property type="entry name" value="USP_1"/>
    <property type="match status" value="1"/>
</dbReference>
<dbReference type="PANTHER" id="PTHR24006:SF888">
    <property type="entry name" value="UBIQUITIN CARBOXYL-TERMINAL HYDROLASE 30"/>
    <property type="match status" value="1"/>
</dbReference>
<dbReference type="GO" id="GO:0005634">
    <property type="term" value="C:nucleus"/>
    <property type="evidence" value="ECO:0007669"/>
    <property type="project" value="TreeGrafter"/>
</dbReference>
<dbReference type="PANTHER" id="PTHR24006">
    <property type="entry name" value="UBIQUITIN CARBOXYL-TERMINAL HYDROLASE"/>
    <property type="match status" value="1"/>
</dbReference>
<feature type="region of interest" description="Disordered" evidence="8">
    <location>
        <begin position="1299"/>
        <end position="1360"/>
    </location>
</feature>
<feature type="compositionally biased region" description="Polar residues" evidence="8">
    <location>
        <begin position="787"/>
        <end position="812"/>
    </location>
</feature>
<feature type="region of interest" description="Disordered" evidence="8">
    <location>
        <begin position="1075"/>
        <end position="1104"/>
    </location>
</feature>
<evidence type="ECO:0000313" key="11">
    <source>
        <dbReference type="Proteomes" id="UP000008867"/>
    </source>
</evidence>
<feature type="compositionally biased region" description="Basic and acidic residues" evidence="8">
    <location>
        <begin position="741"/>
        <end position="751"/>
    </location>
</feature>
<evidence type="ECO:0000256" key="3">
    <source>
        <dbReference type="ARBA" id="ARBA00012759"/>
    </source>
</evidence>
<keyword evidence="4" id="KW-0645">Protease</keyword>
<evidence type="ECO:0000256" key="2">
    <source>
        <dbReference type="ARBA" id="ARBA00009085"/>
    </source>
</evidence>
<dbReference type="InterPro" id="IPR028889">
    <property type="entry name" value="USP"/>
</dbReference>
<evidence type="ECO:0000256" key="5">
    <source>
        <dbReference type="ARBA" id="ARBA00022786"/>
    </source>
</evidence>
<feature type="compositionally biased region" description="Low complexity" evidence="8">
    <location>
        <begin position="148"/>
        <end position="165"/>
    </location>
</feature>
<feature type="region of interest" description="Disordered" evidence="8">
    <location>
        <begin position="376"/>
        <end position="584"/>
    </location>
</feature>
<feature type="region of interest" description="Disordered" evidence="8">
    <location>
        <begin position="278"/>
        <end position="304"/>
    </location>
</feature>
<evidence type="ECO:0000256" key="8">
    <source>
        <dbReference type="SAM" id="MobiDB-lite"/>
    </source>
</evidence>
<dbReference type="InterPro" id="IPR001394">
    <property type="entry name" value="Peptidase_C19_UCH"/>
</dbReference>
<evidence type="ECO:0000256" key="7">
    <source>
        <dbReference type="ARBA" id="ARBA00022807"/>
    </source>
</evidence>
<feature type="compositionally biased region" description="Low complexity" evidence="8">
    <location>
        <begin position="411"/>
        <end position="423"/>
    </location>
</feature>
<dbReference type="PROSITE" id="PS50235">
    <property type="entry name" value="USP_3"/>
    <property type="match status" value="1"/>
</dbReference>
<feature type="compositionally biased region" description="Polar residues" evidence="8">
    <location>
        <begin position="1250"/>
        <end position="1273"/>
    </location>
</feature>
<evidence type="ECO:0000256" key="1">
    <source>
        <dbReference type="ARBA" id="ARBA00000707"/>
    </source>
</evidence>
<protein>
    <recommendedName>
        <fullName evidence="3">ubiquitinyl hydrolase 1</fullName>
        <ecNumber evidence="3">3.4.19.12</ecNumber>
    </recommendedName>
</protein>
<evidence type="ECO:0000313" key="10">
    <source>
        <dbReference type="EMBL" id="CBQ70252.1"/>
    </source>
</evidence>
<comment type="similarity">
    <text evidence="2">Belongs to the peptidase C19 family.</text>
</comment>
<dbReference type="EC" id="3.4.19.12" evidence="3"/>
<proteinExistence type="inferred from homology"/>
<dbReference type="InterPro" id="IPR018200">
    <property type="entry name" value="USP_CS"/>
</dbReference>
<feature type="region of interest" description="Disordered" evidence="8">
    <location>
        <begin position="1194"/>
        <end position="1286"/>
    </location>
</feature>
<evidence type="ECO:0000256" key="6">
    <source>
        <dbReference type="ARBA" id="ARBA00022801"/>
    </source>
</evidence>
<feature type="region of interest" description="Disordered" evidence="8">
    <location>
        <begin position="95"/>
        <end position="114"/>
    </location>
</feature>
<accession>E6ZSP5</accession>
<feature type="region of interest" description="Disordered" evidence="8">
    <location>
        <begin position="636"/>
        <end position="674"/>
    </location>
</feature>
<feature type="compositionally biased region" description="Low complexity" evidence="8">
    <location>
        <begin position="294"/>
        <end position="304"/>
    </location>
</feature>
<organism evidence="10 11">
    <name type="scientific">Sporisorium reilianum (strain SRZ2)</name>
    <name type="common">Maize head smut fungus</name>
    <dbReference type="NCBI Taxonomy" id="999809"/>
    <lineage>
        <taxon>Eukaryota</taxon>
        <taxon>Fungi</taxon>
        <taxon>Dikarya</taxon>
        <taxon>Basidiomycota</taxon>
        <taxon>Ustilaginomycotina</taxon>
        <taxon>Ustilaginomycetes</taxon>
        <taxon>Ustilaginales</taxon>
        <taxon>Ustilaginaceae</taxon>
        <taxon>Sporisorium</taxon>
    </lineage>
</organism>
<feature type="region of interest" description="Disordered" evidence="8">
    <location>
        <begin position="122"/>
        <end position="196"/>
    </location>
</feature>
<feature type="compositionally biased region" description="Polar residues" evidence="8">
    <location>
        <begin position="122"/>
        <end position="132"/>
    </location>
</feature>
<feature type="compositionally biased region" description="Low complexity" evidence="8">
    <location>
        <begin position="1305"/>
        <end position="1328"/>
    </location>
</feature>
<feature type="compositionally biased region" description="Low complexity" evidence="8">
    <location>
        <begin position="1217"/>
        <end position="1245"/>
    </location>
</feature>
<feature type="compositionally biased region" description="Low complexity" evidence="8">
    <location>
        <begin position="104"/>
        <end position="114"/>
    </location>
</feature>
<dbReference type="InterPro" id="IPR038765">
    <property type="entry name" value="Papain-like_cys_pep_sf"/>
</dbReference>
<dbReference type="Pfam" id="PF00443">
    <property type="entry name" value="UCH"/>
    <property type="match status" value="1"/>
</dbReference>
<feature type="compositionally biased region" description="Polar residues" evidence="8">
    <location>
        <begin position="884"/>
        <end position="906"/>
    </location>
</feature>
<dbReference type="eggNOG" id="KOG1873">
    <property type="taxonomic scope" value="Eukaryota"/>
</dbReference>
<dbReference type="GO" id="GO:0005829">
    <property type="term" value="C:cytosol"/>
    <property type="evidence" value="ECO:0007669"/>
    <property type="project" value="TreeGrafter"/>
</dbReference>
<keyword evidence="7" id="KW-0788">Thiol protease</keyword>
<dbReference type="GO" id="GO:0004843">
    <property type="term" value="F:cysteine-type deubiquitinase activity"/>
    <property type="evidence" value="ECO:0007669"/>
    <property type="project" value="UniProtKB-EC"/>
</dbReference>
<feature type="compositionally biased region" description="Low complexity" evidence="8">
    <location>
        <begin position="770"/>
        <end position="785"/>
    </location>
</feature>
<dbReference type="VEuPathDB" id="FungiDB:sr12150"/>
<feature type="compositionally biased region" description="Polar residues" evidence="8">
    <location>
        <begin position="540"/>
        <end position="553"/>
    </location>
</feature>
<dbReference type="HOGENOM" id="CLU_253916_0_0_1"/>
<dbReference type="EMBL" id="FQ311441">
    <property type="protein sequence ID" value="CBQ70252.1"/>
    <property type="molecule type" value="Genomic_DNA"/>
</dbReference>
<feature type="compositionally biased region" description="Low complexity" evidence="8">
    <location>
        <begin position="863"/>
        <end position="872"/>
    </location>
</feature>
<feature type="compositionally biased region" description="Polar residues" evidence="8">
    <location>
        <begin position="841"/>
        <end position="855"/>
    </location>
</feature>
<feature type="compositionally biased region" description="Basic residues" evidence="8">
    <location>
        <begin position="466"/>
        <end position="477"/>
    </location>
</feature>
<dbReference type="PROSITE" id="PS00973">
    <property type="entry name" value="USP_2"/>
    <property type="match status" value="1"/>
</dbReference>
<keyword evidence="11" id="KW-1185">Reference proteome</keyword>
<evidence type="ECO:0000256" key="4">
    <source>
        <dbReference type="ARBA" id="ARBA00022670"/>
    </source>
</evidence>
<dbReference type="OrthoDB" id="420187at2759"/>
<feature type="region of interest" description="Disordered" evidence="8">
    <location>
        <begin position="696"/>
        <end position="939"/>
    </location>
</feature>
<comment type="catalytic activity">
    <reaction evidence="1">
        <text>Thiol-dependent hydrolysis of ester, thioester, amide, peptide and isopeptide bonds formed by the C-terminal Gly of ubiquitin (a 76-residue protein attached to proteins as an intracellular targeting signal).</text>
        <dbReference type="EC" id="3.4.19.12"/>
    </reaction>
</comment>
<feature type="region of interest" description="Disordered" evidence="8">
    <location>
        <begin position="1038"/>
        <end position="1063"/>
    </location>
</feature>
<dbReference type="GO" id="GO:0016579">
    <property type="term" value="P:protein deubiquitination"/>
    <property type="evidence" value="ECO:0007669"/>
    <property type="project" value="InterPro"/>
</dbReference>
<name>E6ZSP5_SPORE</name>
<feature type="compositionally biased region" description="Low complexity" evidence="8">
    <location>
        <begin position="499"/>
        <end position="510"/>
    </location>
</feature>
<gene>
    <name evidence="10" type="ORF">sr12150</name>
</gene>
<dbReference type="SUPFAM" id="SSF54001">
    <property type="entry name" value="Cysteine proteinases"/>
    <property type="match status" value="1"/>
</dbReference>
<dbReference type="InterPro" id="IPR050164">
    <property type="entry name" value="Peptidase_C19"/>
</dbReference>
<feature type="domain" description="USP" evidence="9">
    <location>
        <begin position="61"/>
        <end position="1394"/>
    </location>
</feature>
<dbReference type="Gene3D" id="3.90.70.10">
    <property type="entry name" value="Cysteine proteinases"/>
    <property type="match status" value="4"/>
</dbReference>
<dbReference type="GO" id="GO:0006508">
    <property type="term" value="P:proteolysis"/>
    <property type="evidence" value="ECO:0007669"/>
    <property type="project" value="UniProtKB-KW"/>
</dbReference>
<keyword evidence="6" id="KW-0378">Hydrolase</keyword>
<sequence>MGNPLYPAKHSRSHAAAAAAASSSSASSSSSFVPGLRGGSFAASTSKYAKPANEYDPSFHPGLLNLGNTCFLNSVLQAIANTRDFRLLIQGPPASAAYSEDKSPPSSSPHTAAAAALLSARHTQWPNRSQSPALRVSDGEHGRRIHHTPSPSTSLDSSLASLNTLPAHDPIATIKPGRLPLPPATTAVPPQHNNSATPAYEPDVHDLPLNTAFRHVLEKFWTDGHKSRASVNVNPKRLLNQIGKKYDQYLEYGQQDGHELMRHLLDACRMEELDVIKKMRPPPPNKKAKIDQHASTSASTSAAAAARLTPADMENGQIVSHPTQTVQPPSPTAEQLLPFLDLLFCGKLASMVVCEACKNVSHTYEDFYDISLSLRDDASNPKSRKRDRLRSMADRWRKATQGRTIVDRKSAAAATAAAAAAATNSPTPVGTPRYSATEASDADSNALKPKKSAGFLSPDEGGRGRFQLRTRSLRRSSGRHEKLGATSGSEMEPDFPDMASLSLAPTSAASRPYVDSAPASAGEDNGDARTGTRVARMLGSATNAADASSRETSPNPPIGGRMAPPPFAAGMRPPIRTAKSSSHQSAYIARIMADDPTSSHADPAAPRKAGAPSPLFDAVAAAAAAQGKPMHGFFRSVGAGARTRDPAAELEPNPKSQGAKRRHKMREEQSTTGLVASLRQFTSVEVLDGDNSFACKNCWRLANPPNAQEREQIRRRRRRKGVAAAEVDDDEGSEPSSSDGESDREQQKSTETRSSSDAVSDETLVAQPMSTSTSQSTLASSSVDSIMTGSSASHPSQQRSDVPTISMTSVDASTDELKTQQPLSGSLGEGDVVARDYAASATPSMSSSNGSNGVAMQQKRGSESSLSSVEAAAKNRDRLAPSNGYDTGTETDMSGFSTGLDESNASTGEGTDTEAEGDGAKKKLAGAERSGPKRSAQSLPRRALKRYLIASAPPVLIFHLKRFQATGRGFVSGLAGFKKIDDQVTFPEYLDITPWLAPPREEYDRRGRLKASSDPLAIRRRAEEEAIHAGVDARRVKVEVSHERGGRGHRKGLHGPDGKGKKHGMWSWHLSGDHRGAGGAHGGRAAVEGGNGDLDEGPKVHSSTGHEIVPSVIRRPKTEYRLYAVIVHQGSLSAGHYTAYVLSDRIKLKDGVKEMVARSAPTSRTNTPAPLSGNAAAAAVANGGGGGRGGGGGFGQFFLGGRPSRSNAASPAPVPIRPASAAPASTSSVAMKSMPSSSSVSGSSSHDIAPQTSISSLDTDGSQRSVTSESEASQGGPKLVRPHPQLKPMASWDSLDELEQTHAQSSAANGSATPTTASASTPLEPTPAVATVASHNSNAHRHVEDGVGGEDDDVDPRKRDDGRRWVYTSDTVVRAATIDEVLRAKAYMLFYERL</sequence>
<reference evidence="10 11" key="1">
    <citation type="journal article" date="2010" name="Science">
        <title>Pathogenicity determinants in smut fungi revealed by genome comparison.</title>
        <authorList>
            <person name="Schirawski J."/>
            <person name="Mannhaupt G."/>
            <person name="Muench K."/>
            <person name="Brefort T."/>
            <person name="Schipper K."/>
            <person name="Doehlemann G."/>
            <person name="Di Stasio M."/>
            <person name="Roessel N."/>
            <person name="Mendoza-Mendoza A."/>
            <person name="Pester D."/>
            <person name="Mueller O."/>
            <person name="Winterberg B."/>
            <person name="Meyer E."/>
            <person name="Ghareeb H."/>
            <person name="Wollenberg T."/>
            <person name="Muensterkoetter M."/>
            <person name="Wong P."/>
            <person name="Walter M."/>
            <person name="Stukenbrock E."/>
            <person name="Gueldener U."/>
            <person name="Kahmann R."/>
        </authorList>
    </citation>
    <scope>NUCLEOTIDE SEQUENCE [LARGE SCALE GENOMIC DNA]</scope>
    <source>
        <strain evidence="11">SRZ2</strain>
    </source>
</reference>
<keyword evidence="5" id="KW-0833">Ubl conjugation pathway</keyword>